<sequence length="56" mass="6544">MVEKIKIQSARFYINGYNLFSIDNLKEYEIDPEIADDNGLQYPQNKFVNIGFNLSL</sequence>
<dbReference type="Proteomes" id="UP001202248">
    <property type="component" value="Unassembled WGS sequence"/>
</dbReference>
<reference evidence="1 2" key="1">
    <citation type="submission" date="2022-02" db="EMBL/GenBank/DDBJ databases">
        <authorList>
            <person name="Min J."/>
        </authorList>
    </citation>
    <scope>NUCLEOTIDE SEQUENCE [LARGE SCALE GENOMIC DNA]</scope>
    <source>
        <strain evidence="1 2">GR10-1</strain>
    </source>
</reference>
<organism evidence="1 2">
    <name type="scientific">Niabella ginsengisoli</name>
    <dbReference type="NCBI Taxonomy" id="522298"/>
    <lineage>
        <taxon>Bacteria</taxon>
        <taxon>Pseudomonadati</taxon>
        <taxon>Bacteroidota</taxon>
        <taxon>Chitinophagia</taxon>
        <taxon>Chitinophagales</taxon>
        <taxon>Chitinophagaceae</taxon>
        <taxon>Niabella</taxon>
    </lineage>
</organism>
<protein>
    <recommendedName>
        <fullName evidence="3">TonB-dependent receptor</fullName>
    </recommendedName>
</protein>
<dbReference type="EMBL" id="JAKWBL010000001">
    <property type="protein sequence ID" value="MCH5597134.1"/>
    <property type="molecule type" value="Genomic_DNA"/>
</dbReference>
<proteinExistence type="predicted"/>
<gene>
    <name evidence="1" type="ORF">MKP09_04015</name>
</gene>
<dbReference type="RefSeq" id="WP_240826540.1">
    <property type="nucleotide sequence ID" value="NZ_JAKWBL010000001.1"/>
</dbReference>
<evidence type="ECO:0000313" key="2">
    <source>
        <dbReference type="Proteomes" id="UP001202248"/>
    </source>
</evidence>
<evidence type="ECO:0000313" key="1">
    <source>
        <dbReference type="EMBL" id="MCH5597134.1"/>
    </source>
</evidence>
<accession>A0ABS9SFK4</accession>
<comment type="caution">
    <text evidence="1">The sequence shown here is derived from an EMBL/GenBank/DDBJ whole genome shotgun (WGS) entry which is preliminary data.</text>
</comment>
<evidence type="ECO:0008006" key="3">
    <source>
        <dbReference type="Google" id="ProtNLM"/>
    </source>
</evidence>
<name>A0ABS9SFK4_9BACT</name>
<keyword evidence="2" id="KW-1185">Reference proteome</keyword>